<sequence>MKSALAFALIASVSVSAFPGMDLGFRDTAVFVPGQDVIRVQATGSMDNFILRSSSPAGLDGTAMVTQADIGGTPPLFYIAPGSSQLMLFVNATTLLHVNVVNNTSPEKWTRGHPAHVNYDPEMQPTPLSPLQIPLQIAFSRKAEGIRTGEWSWLGTLLRFELPPSATKALGVGSGRQSNQGVFFQCLDAEGRNGLFTNLDPSFTPPGCSVVTLHSYAAVQKEQKRHREL</sequence>
<dbReference type="EMBL" id="KV426410">
    <property type="protein sequence ID" value="KZV81172.1"/>
    <property type="molecule type" value="Genomic_DNA"/>
</dbReference>
<feature type="chain" id="PRO_5007855729" evidence="1">
    <location>
        <begin position="18"/>
        <end position="229"/>
    </location>
</feature>
<feature type="signal peptide" evidence="1">
    <location>
        <begin position="1"/>
        <end position="17"/>
    </location>
</feature>
<evidence type="ECO:0000256" key="1">
    <source>
        <dbReference type="SAM" id="SignalP"/>
    </source>
</evidence>
<evidence type="ECO:0000313" key="2">
    <source>
        <dbReference type="EMBL" id="KZV81172.1"/>
    </source>
</evidence>
<dbReference type="AlphaFoldDB" id="A0A165BSQ2"/>
<name>A0A165BSQ2_EXIGL</name>
<proteinExistence type="predicted"/>
<accession>A0A165BSQ2</accession>
<reference evidence="2 3" key="1">
    <citation type="journal article" date="2016" name="Mol. Biol. Evol.">
        <title>Comparative Genomics of Early-Diverging Mushroom-Forming Fungi Provides Insights into the Origins of Lignocellulose Decay Capabilities.</title>
        <authorList>
            <person name="Nagy L.G."/>
            <person name="Riley R."/>
            <person name="Tritt A."/>
            <person name="Adam C."/>
            <person name="Daum C."/>
            <person name="Floudas D."/>
            <person name="Sun H."/>
            <person name="Yadav J.S."/>
            <person name="Pangilinan J."/>
            <person name="Larsson K.H."/>
            <person name="Matsuura K."/>
            <person name="Barry K."/>
            <person name="Labutti K."/>
            <person name="Kuo R."/>
            <person name="Ohm R.A."/>
            <person name="Bhattacharya S.S."/>
            <person name="Shirouzu T."/>
            <person name="Yoshinaga Y."/>
            <person name="Martin F.M."/>
            <person name="Grigoriev I.V."/>
            <person name="Hibbett D.S."/>
        </authorList>
    </citation>
    <scope>NUCLEOTIDE SEQUENCE [LARGE SCALE GENOMIC DNA]</scope>
    <source>
        <strain evidence="2 3">HHB12029</strain>
    </source>
</reference>
<evidence type="ECO:0000313" key="3">
    <source>
        <dbReference type="Proteomes" id="UP000077266"/>
    </source>
</evidence>
<keyword evidence="3" id="KW-1185">Reference proteome</keyword>
<dbReference type="Proteomes" id="UP000077266">
    <property type="component" value="Unassembled WGS sequence"/>
</dbReference>
<dbReference type="OrthoDB" id="3229881at2759"/>
<gene>
    <name evidence="2" type="ORF">EXIGLDRAFT_755733</name>
</gene>
<keyword evidence="1" id="KW-0732">Signal</keyword>
<organism evidence="2 3">
    <name type="scientific">Exidia glandulosa HHB12029</name>
    <dbReference type="NCBI Taxonomy" id="1314781"/>
    <lineage>
        <taxon>Eukaryota</taxon>
        <taxon>Fungi</taxon>
        <taxon>Dikarya</taxon>
        <taxon>Basidiomycota</taxon>
        <taxon>Agaricomycotina</taxon>
        <taxon>Agaricomycetes</taxon>
        <taxon>Auriculariales</taxon>
        <taxon>Exidiaceae</taxon>
        <taxon>Exidia</taxon>
    </lineage>
</organism>
<protein>
    <submittedName>
        <fullName evidence="2">Uncharacterized protein</fullName>
    </submittedName>
</protein>
<dbReference type="InParanoid" id="A0A165BSQ2"/>